<organism evidence="1 2">
    <name type="scientific">Racocetra persica</name>
    <dbReference type="NCBI Taxonomy" id="160502"/>
    <lineage>
        <taxon>Eukaryota</taxon>
        <taxon>Fungi</taxon>
        <taxon>Fungi incertae sedis</taxon>
        <taxon>Mucoromycota</taxon>
        <taxon>Glomeromycotina</taxon>
        <taxon>Glomeromycetes</taxon>
        <taxon>Diversisporales</taxon>
        <taxon>Gigasporaceae</taxon>
        <taxon>Racocetra</taxon>
    </lineage>
</organism>
<protein>
    <submittedName>
        <fullName evidence="1">20521_t:CDS:1</fullName>
    </submittedName>
</protein>
<sequence>WRKRRKKKEMKVETGKVEGASEEAIKVDKYDFRNFDFFQIRKEVMAIDPEKYPEEKFRRLLEEYNEKKISVRDLNSKLMEKKLMERLSQEKKEKFVDELIEYFLKLNEDIPDWSLRKEERRKARMEIAEKSKRSWGEKMA</sequence>
<comment type="caution">
    <text evidence="1">The sequence shown here is derived from an EMBL/GenBank/DDBJ whole genome shotgun (WGS) entry which is preliminary data.</text>
</comment>
<dbReference type="EMBL" id="CAJVQC010140286">
    <property type="protein sequence ID" value="CAG8843918.1"/>
    <property type="molecule type" value="Genomic_DNA"/>
</dbReference>
<feature type="non-terminal residue" evidence="1">
    <location>
        <position position="140"/>
    </location>
</feature>
<evidence type="ECO:0000313" key="1">
    <source>
        <dbReference type="EMBL" id="CAG8843918.1"/>
    </source>
</evidence>
<keyword evidence="2" id="KW-1185">Reference proteome</keyword>
<dbReference type="Proteomes" id="UP000789920">
    <property type="component" value="Unassembled WGS sequence"/>
</dbReference>
<feature type="non-terminal residue" evidence="1">
    <location>
        <position position="1"/>
    </location>
</feature>
<reference evidence="1" key="1">
    <citation type="submission" date="2021-06" db="EMBL/GenBank/DDBJ databases">
        <authorList>
            <person name="Kallberg Y."/>
            <person name="Tangrot J."/>
            <person name="Rosling A."/>
        </authorList>
    </citation>
    <scope>NUCLEOTIDE SEQUENCE</scope>
    <source>
        <strain evidence="1">MA461A</strain>
    </source>
</reference>
<proteinExistence type="predicted"/>
<gene>
    <name evidence="1" type="ORF">RPERSI_LOCUS32985</name>
</gene>
<evidence type="ECO:0000313" key="2">
    <source>
        <dbReference type="Proteomes" id="UP000789920"/>
    </source>
</evidence>
<accession>A0ACA9SP15</accession>
<name>A0ACA9SP15_9GLOM</name>